<feature type="compositionally biased region" description="Polar residues" evidence="1">
    <location>
        <begin position="193"/>
        <end position="203"/>
    </location>
</feature>
<feature type="compositionally biased region" description="Polar residues" evidence="1">
    <location>
        <begin position="74"/>
        <end position="85"/>
    </location>
</feature>
<name>A0AAD2DWM3_9LAMI</name>
<evidence type="ECO:0000313" key="4">
    <source>
        <dbReference type="Proteomes" id="UP000834106"/>
    </source>
</evidence>
<feature type="domain" description="Myb-like" evidence="2">
    <location>
        <begin position="1"/>
        <end position="49"/>
    </location>
</feature>
<sequence>MTWNPDHDKLYEDALKEFPEEDDNRWEKIASRVPGKSPHDIKAHFEDLFVDSLLLDVPYNEANADPIDDPIDNEISSGKMETSVQSDDSSELSSEEEYRNWSAMSRNYYKRLDITDQPPLTSVPSHGGSNKMASVDGGAMDPLPSDFPRQGGNDPTDTVNGGAMEPPPTNLHSQGGRPKRRRTSDPMKPRPTDSPSQGGQQNF</sequence>
<dbReference type="Pfam" id="PF00249">
    <property type="entry name" value="Myb_DNA-binding"/>
    <property type="match status" value="1"/>
</dbReference>
<dbReference type="EMBL" id="OU503044">
    <property type="protein sequence ID" value="CAI9767503.1"/>
    <property type="molecule type" value="Genomic_DNA"/>
</dbReference>
<evidence type="ECO:0000259" key="2">
    <source>
        <dbReference type="PROSITE" id="PS50090"/>
    </source>
</evidence>
<proteinExistence type="predicted"/>
<dbReference type="SUPFAM" id="SSF46689">
    <property type="entry name" value="Homeodomain-like"/>
    <property type="match status" value="1"/>
</dbReference>
<dbReference type="AlphaFoldDB" id="A0AAD2DWM3"/>
<accession>A0AAD2DWM3</accession>
<evidence type="ECO:0000256" key="1">
    <source>
        <dbReference type="SAM" id="MobiDB-lite"/>
    </source>
</evidence>
<keyword evidence="4" id="KW-1185">Reference proteome</keyword>
<reference evidence="3" key="1">
    <citation type="submission" date="2023-05" db="EMBL/GenBank/DDBJ databases">
        <authorList>
            <person name="Huff M."/>
        </authorList>
    </citation>
    <scope>NUCLEOTIDE SEQUENCE</scope>
</reference>
<dbReference type="InterPro" id="IPR009057">
    <property type="entry name" value="Homeodomain-like_sf"/>
</dbReference>
<gene>
    <name evidence="3" type="ORF">FPE_LOCUS14933</name>
</gene>
<feature type="region of interest" description="Disordered" evidence="1">
    <location>
        <begin position="62"/>
        <end position="99"/>
    </location>
</feature>
<dbReference type="InterPro" id="IPR001005">
    <property type="entry name" value="SANT/Myb"/>
</dbReference>
<dbReference type="Gene3D" id="1.10.10.60">
    <property type="entry name" value="Homeodomain-like"/>
    <property type="match status" value="1"/>
</dbReference>
<organism evidence="3 4">
    <name type="scientific">Fraxinus pennsylvanica</name>
    <dbReference type="NCBI Taxonomy" id="56036"/>
    <lineage>
        <taxon>Eukaryota</taxon>
        <taxon>Viridiplantae</taxon>
        <taxon>Streptophyta</taxon>
        <taxon>Embryophyta</taxon>
        <taxon>Tracheophyta</taxon>
        <taxon>Spermatophyta</taxon>
        <taxon>Magnoliopsida</taxon>
        <taxon>eudicotyledons</taxon>
        <taxon>Gunneridae</taxon>
        <taxon>Pentapetalae</taxon>
        <taxon>asterids</taxon>
        <taxon>lamiids</taxon>
        <taxon>Lamiales</taxon>
        <taxon>Oleaceae</taxon>
        <taxon>Oleeae</taxon>
        <taxon>Fraxinus</taxon>
    </lineage>
</organism>
<evidence type="ECO:0000313" key="3">
    <source>
        <dbReference type="EMBL" id="CAI9767503.1"/>
    </source>
</evidence>
<dbReference type="PROSITE" id="PS50090">
    <property type="entry name" value="MYB_LIKE"/>
    <property type="match status" value="1"/>
</dbReference>
<dbReference type="CDD" id="cd00167">
    <property type="entry name" value="SANT"/>
    <property type="match status" value="1"/>
</dbReference>
<dbReference type="Proteomes" id="UP000834106">
    <property type="component" value="Chromosome 9"/>
</dbReference>
<feature type="region of interest" description="Disordered" evidence="1">
    <location>
        <begin position="115"/>
        <end position="203"/>
    </location>
</feature>
<dbReference type="SMART" id="SM00717">
    <property type="entry name" value="SANT"/>
    <property type="match status" value="1"/>
</dbReference>
<feature type="compositionally biased region" description="Polar residues" evidence="1">
    <location>
        <begin position="118"/>
        <end position="132"/>
    </location>
</feature>
<protein>
    <recommendedName>
        <fullName evidence="2">Myb-like domain-containing protein</fullName>
    </recommendedName>
</protein>